<dbReference type="EMBL" id="FWDO01000007">
    <property type="protein sequence ID" value="SLM19716.1"/>
    <property type="molecule type" value="Genomic_DNA"/>
</dbReference>
<name>A0A3P3XTV9_9SPIR</name>
<evidence type="ECO:0000256" key="2">
    <source>
        <dbReference type="HAMAP-Rule" id="MF_01139"/>
    </source>
</evidence>
<comment type="similarity">
    <text evidence="2">Belongs to the UPP synthase family.</text>
</comment>
<dbReference type="FunFam" id="3.40.1180.10:FF:000001">
    <property type="entry name" value="(2E,6E)-farnesyl-diphosphate-specific ditrans,polycis-undecaprenyl-diphosphate synthase"/>
    <property type="match status" value="1"/>
</dbReference>
<feature type="binding site" evidence="2">
    <location>
        <position position="20"/>
    </location>
    <ligand>
        <name>substrate</name>
    </ligand>
</feature>
<organism evidence="3">
    <name type="scientific">uncultured spirochete</name>
    <dbReference type="NCBI Taxonomy" id="156406"/>
    <lineage>
        <taxon>Bacteria</taxon>
        <taxon>Pseudomonadati</taxon>
        <taxon>Spirochaetota</taxon>
        <taxon>Spirochaetia</taxon>
        <taxon>Spirochaetales</taxon>
        <taxon>environmental samples</taxon>
    </lineage>
</organism>
<proteinExistence type="inferred from homology"/>
<feature type="binding site" evidence="2">
    <location>
        <position position="64"/>
    </location>
    <ligand>
        <name>substrate</name>
    </ligand>
</feature>
<dbReference type="GO" id="GO:0000287">
    <property type="term" value="F:magnesium ion binding"/>
    <property type="evidence" value="ECO:0007669"/>
    <property type="project" value="UniProtKB-UniRule"/>
</dbReference>
<keyword evidence="2" id="KW-0460">Magnesium</keyword>
<dbReference type="NCBIfam" id="TIGR00055">
    <property type="entry name" value="uppS"/>
    <property type="match status" value="1"/>
</dbReference>
<dbReference type="PROSITE" id="PS01066">
    <property type="entry name" value="UPP_SYNTHASE"/>
    <property type="match status" value="1"/>
</dbReference>
<dbReference type="PANTHER" id="PTHR10291">
    <property type="entry name" value="DEHYDRODOLICHYL DIPHOSPHATE SYNTHASE FAMILY MEMBER"/>
    <property type="match status" value="1"/>
</dbReference>
<comment type="subunit">
    <text evidence="2">Homodimer.</text>
</comment>
<feature type="binding site" evidence="2">
    <location>
        <position position="15"/>
    </location>
    <ligand>
        <name>Mg(2+)</name>
        <dbReference type="ChEBI" id="CHEBI:18420"/>
    </ligand>
</feature>
<dbReference type="GO" id="GO:0016094">
    <property type="term" value="P:polyprenol biosynthetic process"/>
    <property type="evidence" value="ECO:0007669"/>
    <property type="project" value="TreeGrafter"/>
</dbReference>
<dbReference type="InterPro" id="IPR018520">
    <property type="entry name" value="UPP_synth-like_CS"/>
</dbReference>
<dbReference type="InterPro" id="IPR001441">
    <property type="entry name" value="UPP_synth-like"/>
</dbReference>
<dbReference type="GO" id="GO:0045547">
    <property type="term" value="F:ditrans,polycis-polyprenyl diphosphate synthase [(2E,6E)-farnesyl diphosphate specific] activity"/>
    <property type="evidence" value="ECO:0007669"/>
    <property type="project" value="TreeGrafter"/>
</dbReference>
<feature type="binding site" evidence="2">
    <location>
        <position position="32"/>
    </location>
    <ligand>
        <name>substrate</name>
    </ligand>
</feature>
<gene>
    <name evidence="3" type="primary">ispU</name>
    <name evidence="3" type="ORF">SPIRO4BDMA_70138</name>
</gene>
<keyword evidence="2" id="KW-0479">Metal-binding</keyword>
<accession>A0A3P3XTV9</accession>
<dbReference type="Gene3D" id="3.40.1180.10">
    <property type="entry name" value="Decaprenyl diphosphate synthase-like"/>
    <property type="match status" value="1"/>
</dbReference>
<feature type="binding site" evidence="2">
    <location>
        <position position="66"/>
    </location>
    <ligand>
        <name>substrate</name>
    </ligand>
</feature>
<dbReference type="HAMAP" id="MF_01139">
    <property type="entry name" value="ISPT"/>
    <property type="match status" value="1"/>
</dbReference>
<feature type="active site" description="Proton acceptor" evidence="2">
    <location>
        <position position="63"/>
    </location>
</feature>
<comment type="cofactor">
    <cofactor evidence="2">
        <name>Mg(2+)</name>
        <dbReference type="ChEBI" id="CHEBI:18420"/>
    </cofactor>
    <text evidence="2">Binds 2 magnesium ions per subunit.</text>
</comment>
<feature type="binding site" evidence="2">
    <location>
        <position position="194"/>
    </location>
    <ligand>
        <name>substrate</name>
    </ligand>
</feature>
<comment type="function">
    <text evidence="2">Catalyzes the condensation of isopentenyl diphosphate (IPP) with allylic pyrophosphates generating different type of terpenoids.</text>
</comment>
<dbReference type="EC" id="2.5.1.-" evidence="2"/>
<feature type="binding site" evidence="2">
    <location>
        <begin position="200"/>
        <end position="202"/>
    </location>
    <ligand>
        <name>substrate</name>
    </ligand>
</feature>
<dbReference type="CDD" id="cd00475">
    <property type="entry name" value="Cis_IPPS"/>
    <property type="match status" value="1"/>
</dbReference>
<feature type="binding site" evidence="2">
    <location>
        <begin position="16"/>
        <end position="19"/>
    </location>
    <ligand>
        <name>substrate</name>
    </ligand>
</feature>
<keyword evidence="1 2" id="KW-0808">Transferase</keyword>
<dbReference type="InterPro" id="IPR036424">
    <property type="entry name" value="UPP_synth-like_sf"/>
</dbReference>
<dbReference type="AlphaFoldDB" id="A0A3P3XTV9"/>
<evidence type="ECO:0000256" key="1">
    <source>
        <dbReference type="ARBA" id="ARBA00022679"/>
    </source>
</evidence>
<feature type="binding site" evidence="2">
    <location>
        <position position="213"/>
    </location>
    <ligand>
        <name>Mg(2+)</name>
        <dbReference type="ChEBI" id="CHEBI:18420"/>
    </ligand>
</feature>
<evidence type="ECO:0000313" key="3">
    <source>
        <dbReference type="EMBL" id="SLM19716.1"/>
    </source>
</evidence>
<dbReference type="SUPFAM" id="SSF64005">
    <property type="entry name" value="Undecaprenyl diphosphate synthase"/>
    <property type="match status" value="1"/>
</dbReference>
<feature type="active site" evidence="2">
    <location>
        <position position="15"/>
    </location>
</feature>
<feature type="binding site" evidence="2">
    <location>
        <begin position="60"/>
        <end position="62"/>
    </location>
    <ligand>
        <name>substrate</name>
    </ligand>
</feature>
<reference evidence="3" key="1">
    <citation type="submission" date="2017-02" db="EMBL/GenBank/DDBJ databases">
        <authorList>
            <person name="Regsiter A."/>
            <person name="William W."/>
        </authorList>
    </citation>
    <scope>NUCLEOTIDE SEQUENCE</scope>
    <source>
        <strain evidence="3">BdmA 4</strain>
    </source>
</reference>
<sequence length="247" mass="28154">MKEIRVPSHVAIIMDGNGRWAKQRGLARTAGHQEGLEVAKRIVLAARQEKVHFLSLYAFSTENWKRTTQEVGFLMSLIRIHLTKELDFYRKNKVRVVHSGDRSELPAEVLAEIDRAVEDTKHHNGLTLNLAINYGGRNEIVRAVRCSLSNLYETGTIGARDAMSKDEVTGAMTEKTIALNLDHPEIPDPDLIIRTGGEMRLSNFLLWQSAYSELYFSSKYWPDFTPEDFHAALADYAHRERRFGDAR</sequence>
<protein>
    <recommendedName>
        <fullName evidence="2">Isoprenyl transferase</fullName>
        <ecNumber evidence="2">2.5.1.-</ecNumber>
    </recommendedName>
</protein>
<dbReference type="PANTHER" id="PTHR10291:SF0">
    <property type="entry name" value="DEHYDRODOLICHYL DIPHOSPHATE SYNTHASE 2"/>
    <property type="match status" value="1"/>
</dbReference>
<feature type="binding site" evidence="2">
    <location>
        <position position="28"/>
    </location>
    <ligand>
        <name>substrate</name>
    </ligand>
</feature>
<dbReference type="Pfam" id="PF01255">
    <property type="entry name" value="Prenyltransf"/>
    <property type="match status" value="1"/>
</dbReference>